<accession>A0ABP4XA82</accession>
<dbReference type="Pfam" id="PF10708">
    <property type="entry name" value="DUF2510"/>
    <property type="match status" value="1"/>
</dbReference>
<name>A0ABP4XA82_9MICO</name>
<feature type="domain" description="TNase-like" evidence="5">
    <location>
        <begin position="178"/>
        <end position="308"/>
    </location>
</feature>
<protein>
    <recommendedName>
        <fullName evidence="5">TNase-like domain-containing protein</fullName>
    </recommendedName>
</protein>
<dbReference type="PROSITE" id="PS50830">
    <property type="entry name" value="TNASE_3"/>
    <property type="match status" value="1"/>
</dbReference>
<keyword evidence="7" id="KW-1185">Reference proteome</keyword>
<feature type="compositionally biased region" description="Pro residues" evidence="4">
    <location>
        <begin position="317"/>
        <end position="344"/>
    </location>
</feature>
<keyword evidence="1" id="KW-0540">Nuclease</keyword>
<evidence type="ECO:0000256" key="1">
    <source>
        <dbReference type="ARBA" id="ARBA00022722"/>
    </source>
</evidence>
<feature type="region of interest" description="Disordered" evidence="4">
    <location>
        <begin position="31"/>
        <end position="90"/>
    </location>
</feature>
<dbReference type="Gene3D" id="2.40.50.90">
    <property type="match status" value="1"/>
</dbReference>
<dbReference type="PROSITE" id="PS01123">
    <property type="entry name" value="TNASE_1"/>
    <property type="match status" value="1"/>
</dbReference>
<evidence type="ECO:0000256" key="3">
    <source>
        <dbReference type="ARBA" id="ARBA00022801"/>
    </source>
</evidence>
<evidence type="ECO:0000313" key="6">
    <source>
        <dbReference type="EMBL" id="GAA1771517.1"/>
    </source>
</evidence>
<dbReference type="SUPFAM" id="SSF50199">
    <property type="entry name" value="Staphylococcal nuclease"/>
    <property type="match status" value="1"/>
</dbReference>
<evidence type="ECO:0000259" key="5">
    <source>
        <dbReference type="PROSITE" id="PS50830"/>
    </source>
</evidence>
<organism evidence="6 7">
    <name type="scientific">Nostocoides vanveenii</name>
    <dbReference type="NCBI Taxonomy" id="330835"/>
    <lineage>
        <taxon>Bacteria</taxon>
        <taxon>Bacillati</taxon>
        <taxon>Actinomycetota</taxon>
        <taxon>Actinomycetes</taxon>
        <taxon>Micrococcales</taxon>
        <taxon>Intrasporangiaceae</taxon>
        <taxon>Nostocoides</taxon>
    </lineage>
</organism>
<dbReference type="InterPro" id="IPR016071">
    <property type="entry name" value="Staphylococal_nuclease_OB-fold"/>
</dbReference>
<evidence type="ECO:0000313" key="7">
    <source>
        <dbReference type="Proteomes" id="UP001501475"/>
    </source>
</evidence>
<dbReference type="SMART" id="SM00318">
    <property type="entry name" value="SNc"/>
    <property type="match status" value="1"/>
</dbReference>
<evidence type="ECO:0000256" key="2">
    <source>
        <dbReference type="ARBA" id="ARBA00022759"/>
    </source>
</evidence>
<dbReference type="PANTHER" id="PTHR12302">
    <property type="entry name" value="EBNA2 BINDING PROTEIN P100"/>
    <property type="match status" value="1"/>
</dbReference>
<keyword evidence="2" id="KW-0255">Endonuclease</keyword>
<feature type="region of interest" description="Disordered" evidence="4">
    <location>
        <begin position="317"/>
        <end position="346"/>
    </location>
</feature>
<dbReference type="PANTHER" id="PTHR12302:SF3">
    <property type="entry name" value="SERINE_THREONINE-PROTEIN KINASE 31"/>
    <property type="match status" value="1"/>
</dbReference>
<feature type="compositionally biased region" description="Polar residues" evidence="4">
    <location>
        <begin position="68"/>
        <end position="88"/>
    </location>
</feature>
<dbReference type="InterPro" id="IPR035437">
    <property type="entry name" value="SNase_OB-fold_sf"/>
</dbReference>
<reference evidence="7" key="1">
    <citation type="journal article" date="2019" name="Int. J. Syst. Evol. Microbiol.">
        <title>The Global Catalogue of Microorganisms (GCM) 10K type strain sequencing project: providing services to taxonomists for standard genome sequencing and annotation.</title>
        <authorList>
            <consortium name="The Broad Institute Genomics Platform"/>
            <consortium name="The Broad Institute Genome Sequencing Center for Infectious Disease"/>
            <person name="Wu L."/>
            <person name="Ma J."/>
        </authorList>
    </citation>
    <scope>NUCLEOTIDE SEQUENCE [LARGE SCALE GENOMIC DNA]</scope>
    <source>
        <strain evidence="7">JCM 15591</strain>
    </source>
</reference>
<feature type="compositionally biased region" description="Low complexity" evidence="4">
    <location>
        <begin position="133"/>
        <end position="147"/>
    </location>
</feature>
<keyword evidence="3" id="KW-0378">Hydrolase</keyword>
<evidence type="ECO:0000256" key="4">
    <source>
        <dbReference type="SAM" id="MobiDB-lite"/>
    </source>
</evidence>
<dbReference type="InterPro" id="IPR002071">
    <property type="entry name" value="Thermonucl_AS"/>
</dbReference>
<feature type="region of interest" description="Disordered" evidence="4">
    <location>
        <begin position="133"/>
        <end position="177"/>
    </location>
</feature>
<dbReference type="RefSeq" id="WP_344067917.1">
    <property type="nucleotide sequence ID" value="NZ_BAAAPN010000086.1"/>
</dbReference>
<sequence length="400" mass="41770">MTTPPAGWYPDPHHPEWLRYWDGAQWTAHTAPAPGYRPQAEIQDGTGTQGSSGPVLRGAAQARGASPWPTSWAATGTGSQAPTGQGVTSRAAYGRKRKLLARMSLRNKVVAGSVAGLCAVAAIGSIGEDAPTAAATSSRTTPAAGTTQNAAGLASTETDNIGGSGGAVASAAETTPSRPTLYPVTSVVDGDTIKVRINGTTFRVRVLGIDTPELATKDCYAQKAASKMQSLVQSKSVALRLDSRQPEHDQYGRLLRHVILANGSYAAYALIKGGFGKEYVPRGDYAGRATFLKAQAYAKANKLGVWSAGCAVPKPTSPAPFVSPPKPTAPKPTAPKPPVAPPPTSNTCDIKGNISSSSEKIYHVPGQRFYDETVITLSKGERWFCSESAAVAAGWRKAKV</sequence>
<proteinExistence type="predicted"/>
<dbReference type="Pfam" id="PF00565">
    <property type="entry name" value="SNase"/>
    <property type="match status" value="1"/>
</dbReference>
<gene>
    <name evidence="6" type="ORF">GCM10009810_31520</name>
</gene>
<dbReference type="InterPro" id="IPR018929">
    <property type="entry name" value="DUF2510"/>
</dbReference>
<dbReference type="Proteomes" id="UP001501475">
    <property type="component" value="Unassembled WGS sequence"/>
</dbReference>
<comment type="caution">
    <text evidence="6">The sequence shown here is derived from an EMBL/GenBank/DDBJ whole genome shotgun (WGS) entry which is preliminary data.</text>
</comment>
<dbReference type="EMBL" id="BAAAPN010000086">
    <property type="protein sequence ID" value="GAA1771517.1"/>
    <property type="molecule type" value="Genomic_DNA"/>
</dbReference>